<evidence type="ECO:0000256" key="3">
    <source>
        <dbReference type="ARBA" id="ARBA00022741"/>
    </source>
</evidence>
<feature type="region of interest" description="Disordered" evidence="8">
    <location>
        <begin position="1"/>
        <end position="48"/>
    </location>
</feature>
<dbReference type="PANTHER" id="PTHR43895:SF150">
    <property type="entry name" value="SERINE_THREONINE-PROTEIN KINASE STK11"/>
    <property type="match status" value="1"/>
</dbReference>
<dbReference type="Pfam" id="PF00069">
    <property type="entry name" value="Pkinase"/>
    <property type="match status" value="1"/>
</dbReference>
<dbReference type="GO" id="GO:0007165">
    <property type="term" value="P:signal transduction"/>
    <property type="evidence" value="ECO:0007669"/>
    <property type="project" value="TreeGrafter"/>
</dbReference>
<accession>A0AAW2ZFF0</accession>
<evidence type="ECO:0000256" key="1">
    <source>
        <dbReference type="ARBA" id="ARBA00022527"/>
    </source>
</evidence>
<name>A0AAW2ZFF0_9EUKA</name>
<dbReference type="FunFam" id="1.10.510.10:FF:000571">
    <property type="entry name" value="Maternal embryonic leucine zipper kinase"/>
    <property type="match status" value="1"/>
</dbReference>
<reference evidence="10 11" key="1">
    <citation type="submission" date="2024-03" db="EMBL/GenBank/DDBJ databases">
        <title>The Acrasis kona genome and developmental transcriptomes reveal deep origins of eukaryotic multicellular pathways.</title>
        <authorList>
            <person name="Sheikh S."/>
            <person name="Fu C.-J."/>
            <person name="Brown M.W."/>
            <person name="Baldauf S.L."/>
        </authorList>
    </citation>
    <scope>NUCLEOTIDE SEQUENCE [LARGE SCALE GENOMIC DNA]</scope>
    <source>
        <strain evidence="10 11">ATCC MYA-3509</strain>
    </source>
</reference>
<evidence type="ECO:0000313" key="10">
    <source>
        <dbReference type="EMBL" id="KAL0487342.1"/>
    </source>
</evidence>
<dbReference type="EMBL" id="JAOPGA020001331">
    <property type="protein sequence ID" value="KAL0487342.1"/>
    <property type="molecule type" value="Genomic_DNA"/>
</dbReference>
<evidence type="ECO:0000256" key="6">
    <source>
        <dbReference type="PROSITE-ProRule" id="PRU10141"/>
    </source>
</evidence>
<gene>
    <name evidence="10" type="ORF">AKO1_000813</name>
</gene>
<organism evidence="10 11">
    <name type="scientific">Acrasis kona</name>
    <dbReference type="NCBI Taxonomy" id="1008807"/>
    <lineage>
        <taxon>Eukaryota</taxon>
        <taxon>Discoba</taxon>
        <taxon>Heterolobosea</taxon>
        <taxon>Tetramitia</taxon>
        <taxon>Eutetramitia</taxon>
        <taxon>Acrasidae</taxon>
        <taxon>Acrasis</taxon>
    </lineage>
</organism>
<sequence length="393" mass="44074">MGHIQTKLRDGDAHTRSEKSLFQSIREEDIGPRTKRSASSPTGIGRASIKKDETKVTNVLVLSQDEDGNKMVNNYCFMRTIGKGSYGKVKLCIDNNNRPYAVKVLNKSALKRVKKGDETAYSDVLREIAINKKLNHENCVRLFEVIDDPSNDKLYLVLEYVSNGSIKTDTALSEDKSKQYLQHIINGLEYLHSQKIYHRDIKPENLLLSKDDVVKLSDFGVSHLSTTDDDTLKVTAGTPAFLAPEACSEAPYSGRAADVWAVGVSLYMMCFAESPFSGDSYMEIYQSIINKELVIPDSASPDLRDILTRLLDKNPKTRITIPEIRKHSFMVHVTSPNKYEKIKVSQKEVDDAVLTGTRSNVGEKQVVMDVRNHGQDHLSTNSINRQFSVVESL</sequence>
<dbReference type="InterPro" id="IPR000719">
    <property type="entry name" value="Prot_kinase_dom"/>
</dbReference>
<dbReference type="InterPro" id="IPR008271">
    <property type="entry name" value="Ser/Thr_kinase_AS"/>
</dbReference>
<keyword evidence="4 10" id="KW-0418">Kinase</keyword>
<keyword evidence="1 7" id="KW-0723">Serine/threonine-protein kinase</keyword>
<keyword evidence="2" id="KW-0808">Transferase</keyword>
<dbReference type="PROSITE" id="PS50011">
    <property type="entry name" value="PROTEIN_KINASE_DOM"/>
    <property type="match status" value="1"/>
</dbReference>
<comment type="similarity">
    <text evidence="7">Belongs to the protein kinase superfamily.</text>
</comment>
<dbReference type="Proteomes" id="UP001431209">
    <property type="component" value="Unassembled WGS sequence"/>
</dbReference>
<dbReference type="SMART" id="SM00220">
    <property type="entry name" value="S_TKc"/>
    <property type="match status" value="1"/>
</dbReference>
<evidence type="ECO:0000256" key="2">
    <source>
        <dbReference type="ARBA" id="ARBA00022679"/>
    </source>
</evidence>
<dbReference type="PANTHER" id="PTHR43895">
    <property type="entry name" value="CALCIUM/CALMODULIN-DEPENDENT PROTEIN KINASE KINASE-RELATED"/>
    <property type="match status" value="1"/>
</dbReference>
<dbReference type="InterPro" id="IPR017441">
    <property type="entry name" value="Protein_kinase_ATP_BS"/>
</dbReference>
<dbReference type="GO" id="GO:0005524">
    <property type="term" value="F:ATP binding"/>
    <property type="evidence" value="ECO:0007669"/>
    <property type="project" value="UniProtKB-UniRule"/>
</dbReference>
<protein>
    <submittedName>
        <fullName evidence="10">Calmodulin dependent protein kinase kinase</fullName>
    </submittedName>
</protein>
<evidence type="ECO:0000256" key="7">
    <source>
        <dbReference type="RuleBase" id="RU000304"/>
    </source>
</evidence>
<feature type="binding site" evidence="6">
    <location>
        <position position="111"/>
    </location>
    <ligand>
        <name>ATP</name>
        <dbReference type="ChEBI" id="CHEBI:30616"/>
    </ligand>
</feature>
<keyword evidence="3 6" id="KW-0547">Nucleotide-binding</keyword>
<evidence type="ECO:0000259" key="9">
    <source>
        <dbReference type="PROSITE" id="PS50011"/>
    </source>
</evidence>
<dbReference type="AlphaFoldDB" id="A0AAW2ZFF0"/>
<evidence type="ECO:0000256" key="8">
    <source>
        <dbReference type="SAM" id="MobiDB-lite"/>
    </source>
</evidence>
<evidence type="ECO:0000256" key="5">
    <source>
        <dbReference type="ARBA" id="ARBA00022840"/>
    </source>
</evidence>
<dbReference type="PROSITE" id="PS00108">
    <property type="entry name" value="PROTEIN_KINASE_ST"/>
    <property type="match status" value="1"/>
</dbReference>
<dbReference type="InterPro" id="IPR011009">
    <property type="entry name" value="Kinase-like_dom_sf"/>
</dbReference>
<dbReference type="Gene3D" id="1.10.510.10">
    <property type="entry name" value="Transferase(Phosphotransferase) domain 1"/>
    <property type="match status" value="1"/>
</dbReference>
<proteinExistence type="inferred from homology"/>
<feature type="compositionally biased region" description="Basic and acidic residues" evidence="8">
    <location>
        <begin position="7"/>
        <end position="32"/>
    </location>
</feature>
<feature type="domain" description="Protein kinase" evidence="9">
    <location>
        <begin position="75"/>
        <end position="330"/>
    </location>
</feature>
<evidence type="ECO:0000313" key="11">
    <source>
        <dbReference type="Proteomes" id="UP001431209"/>
    </source>
</evidence>
<dbReference type="Gene3D" id="3.30.200.20">
    <property type="entry name" value="Phosphorylase Kinase, domain 1"/>
    <property type="match status" value="1"/>
</dbReference>
<dbReference type="SUPFAM" id="SSF56112">
    <property type="entry name" value="Protein kinase-like (PK-like)"/>
    <property type="match status" value="1"/>
</dbReference>
<keyword evidence="5 6" id="KW-0067">ATP-binding</keyword>
<dbReference type="PROSITE" id="PS00107">
    <property type="entry name" value="PROTEIN_KINASE_ATP"/>
    <property type="match status" value="1"/>
</dbReference>
<dbReference type="GO" id="GO:0004674">
    <property type="term" value="F:protein serine/threonine kinase activity"/>
    <property type="evidence" value="ECO:0007669"/>
    <property type="project" value="UniProtKB-KW"/>
</dbReference>
<keyword evidence="11" id="KW-1185">Reference proteome</keyword>
<evidence type="ECO:0000256" key="4">
    <source>
        <dbReference type="ARBA" id="ARBA00022777"/>
    </source>
</evidence>
<comment type="caution">
    <text evidence="10">The sequence shown here is derived from an EMBL/GenBank/DDBJ whole genome shotgun (WGS) entry which is preliminary data.</text>
</comment>
<dbReference type="CDD" id="cd14008">
    <property type="entry name" value="STKc_LKB1_CaMKK"/>
    <property type="match status" value="1"/>
</dbReference>